<dbReference type="GO" id="GO:0003677">
    <property type="term" value="F:DNA binding"/>
    <property type="evidence" value="ECO:0007669"/>
    <property type="project" value="InterPro"/>
</dbReference>
<evidence type="ECO:0000313" key="4">
    <source>
        <dbReference type="EMBL" id="AAX58097.1"/>
    </source>
</evidence>
<keyword evidence="2" id="KW-1048">Host nucleus</keyword>
<dbReference type="RefSeq" id="YP_438186.1">
    <property type="nucleotide sequence ID" value="NC_007646.1"/>
</dbReference>
<dbReference type="GeneID" id="26684035"/>
<reference evidence="5" key="6">
    <citation type="journal article" date="2002" name="J. Gen. Virol.">
        <title>Ovine herpesvirus 2 lytic cycle replication and capsid production.</title>
        <authorList>
            <person name="Rosbottom J."/>
            <person name="Dalziel R.G."/>
            <person name="Reid H.W."/>
            <person name="Stewart J.P."/>
        </authorList>
    </citation>
    <scope>NUCLEOTIDE SEQUENCE [LARGE SCALE GENOMIC DNA]</scope>
</reference>
<reference evidence="5" key="1">
    <citation type="journal article" date="1993" name="Arch. Virol.">
        <title>PCR detection of the sheep-associated agent of malignant catarrhal fever.</title>
        <authorList>
            <person name="Baxter S.I."/>
            <person name="Pow I."/>
            <person name="Bridgen A."/>
            <person name="Reid H.W."/>
        </authorList>
    </citation>
    <scope>NUCLEOTIDE SEQUENCE [LARGE SCALE GENOMIC DNA]</scope>
</reference>
<sequence>MKTREGRSDERGYEALQSNLFRLMPPATHKVSLAKPNGFLRGLADIVGKYSVNGTEESLFKVGAWDPPFFQPNYADFLVHAKTISKHEPRGAVLFCYKDNTAQPAMDVLLTAISFRAAVGLPADLDPNVHRVAQNWYGEDTEVRSLIDDLDYLVEESNLHTRLRPVGVLVENNDSSFISRVSALTHGASYISSSQTAVNLVIPLDMFVDLDSTSCGDWGSGRQPRSDMSTVYCSLVYMLRGNDVKPALTFFKSSKSTFEVLSLLQTYYRDLITNKVMSNHQFSINGSKFGVWCSIGTTASDQPVTQQSITVRGNSLLVACIPSFFVDISGWQVFA</sequence>
<dbReference type="Pfam" id="PF03327">
    <property type="entry name" value="Herpes_VP19C"/>
    <property type="match status" value="1"/>
</dbReference>
<evidence type="ECO:0000256" key="1">
    <source>
        <dbReference type="ARBA" id="ARBA00022561"/>
    </source>
</evidence>
<dbReference type="GO" id="GO:0019028">
    <property type="term" value="C:viral capsid"/>
    <property type="evidence" value="ECO:0007669"/>
    <property type="project" value="UniProtKB-KW"/>
</dbReference>
<accession>Q2VSH9</accession>
<dbReference type="HAMAP" id="MF_04018">
    <property type="entry name" value="HSV_TRX1"/>
    <property type="match status" value="1"/>
</dbReference>
<name>Q2VSH9_9GAMA</name>
<protein>
    <submittedName>
        <fullName evidence="4">ORF62</fullName>
    </submittedName>
</protein>
<dbReference type="EMBL" id="AY839756">
    <property type="protein sequence ID" value="AAX58097.1"/>
    <property type="molecule type" value="Genomic_DNA"/>
</dbReference>
<dbReference type="Proteomes" id="UP000153759">
    <property type="component" value="Segment"/>
</dbReference>
<dbReference type="OrthoDB" id="11563at10239"/>
<reference evidence="5" key="3">
    <citation type="journal article" date="2001" name="J. Gen. Virol.">
        <title>Ovine herpesvirus-2 glycoprotein B sequences from tissues of ruminant malignant catarrhal fever cases and healthy sheep are highly conserved.</title>
        <authorList>
            <person name="Dunowska M."/>
            <person name="Letchworth G.J."/>
            <person name="Collins J.K."/>
            <person name="DeMartini J.C."/>
        </authorList>
    </citation>
    <scope>NUCLEOTIDE SEQUENCE [LARGE SCALE GENOMIC DNA]</scope>
</reference>
<keyword evidence="3" id="KW-0946">Virion</keyword>
<reference evidence="4 5" key="7">
    <citation type="journal article" date="2009" name="Vet. Microbiol.">
        <title>Ovine herpesvirus 2 structural proteins in epithelial cells and M-cells of the appendix in rabbits with malignant catarrhal fever.</title>
        <authorList>
            <person name="Meier-Trummer C.S."/>
            <person name="Tobler K."/>
            <person name="Hilbe M."/>
            <person name="Stewart J.P."/>
            <person name="Hart J."/>
            <person name="Campbell I."/>
            <person name="Haig D.M."/>
            <person name="Glauser D.L."/>
            <person name="Ehrensperger F."/>
            <person name="Ackermann M."/>
        </authorList>
    </citation>
    <scope>NUCLEOTIDE SEQUENCE [LARGE SCALE GENOMIC DNA]</scope>
    <source>
        <strain evidence="4">BJ1035</strain>
    </source>
</reference>
<reference evidence="5" key="5">
    <citation type="journal article" date="2002" name="J. Gen. Virol.">
        <title>Isolation and expression of three open reading frames from ovine herpesvirus-2.</title>
        <authorList>
            <person name="Coulter L.J."/>
            <person name="Reid H.W."/>
        </authorList>
    </citation>
    <scope>NUCLEOTIDE SEQUENCE [LARGE SCALE GENOMIC DNA]</scope>
</reference>
<evidence type="ECO:0000313" key="5">
    <source>
        <dbReference type="Proteomes" id="UP000153759"/>
    </source>
</evidence>
<dbReference type="GO" id="GO:0019069">
    <property type="term" value="P:viral capsid assembly"/>
    <property type="evidence" value="ECO:0007669"/>
    <property type="project" value="InterPro"/>
</dbReference>
<keyword evidence="5" id="KW-1185">Reference proteome</keyword>
<reference evidence="5" key="4">
    <citation type="journal article" date="2001" name="Virus Res.">
        <title>Detection and multigenic characterization of a novel gammaherpesvirus in goats.</title>
        <authorList>
            <person name="Chmielewicz B."/>
            <person name="Goltz M."/>
            <person name="Ehlers B."/>
        </authorList>
    </citation>
    <scope>NUCLEOTIDE SEQUENCE [LARGE SCALE GENOMIC DNA]</scope>
</reference>
<reference evidence="5" key="2">
    <citation type="journal article" date="1998" name="J. Virol.">
        <title>Detection of a novel bovine lymphotropic herpesvirus.</title>
        <authorList>
            <person name="Rovnak J."/>
            <person name="Quackenbush S.L."/>
            <person name="Reyes R.A."/>
            <person name="Baines J.D."/>
            <person name="Parrish C.R."/>
            <person name="Casey J.W."/>
        </authorList>
    </citation>
    <scope>NUCLEOTIDE SEQUENCE [LARGE SCALE GENOMIC DNA]</scope>
</reference>
<evidence type="ECO:0000256" key="3">
    <source>
        <dbReference type="ARBA" id="ARBA00022844"/>
    </source>
</evidence>
<evidence type="ECO:0000256" key="2">
    <source>
        <dbReference type="ARBA" id="ARBA00022562"/>
    </source>
</evidence>
<keyword evidence="1" id="KW-0167">Capsid protein</keyword>
<proteinExistence type="inferred from homology"/>
<dbReference type="InterPro" id="IPR004999">
    <property type="entry name" value="Herpes_1"/>
</dbReference>
<organism evidence="4 5">
    <name type="scientific">Ovine gammaherpesvirus 2</name>
    <dbReference type="NCBI Taxonomy" id="10398"/>
    <lineage>
        <taxon>Viruses</taxon>
        <taxon>Duplodnaviria</taxon>
        <taxon>Heunggongvirae</taxon>
        <taxon>Peploviricota</taxon>
        <taxon>Herviviricetes</taxon>
        <taxon>Herpesvirales</taxon>
        <taxon>Orthoherpesviridae</taxon>
        <taxon>Gammaherpesvirinae</taxon>
        <taxon>Macavirus</taxon>
        <taxon>Macavirus ovinegamma2</taxon>
    </lineage>
</organism>
<dbReference type="KEGG" id="vg:26684035"/>